<name>A0A8X7STV8_9BASI</name>
<sequence length="716" mass="78960">MAPNRVALNPQHDFEAVDAAQARCLICANAPEMDIRKVDKHRITAAHLRNLKLEPRRLCVTSVLHQRFRDSRAVGPAAAAGALAEDRDVGPFHFDTPFNASDRPLVVDNANVLVKDNIRPAVILPSLATRSFDRDWNAMPDAGDRGREIPGWQFRESNLEEEAYFQAVQAALAAVPRTDEDGAFFPWPNRSTFLLSLVAFAPRCPLSRSCIEMILAFARAIAGYDIPSMSAFRQACEKVRGSSGAGWGNITRGSAGTPIFSKSLKSGLTKDFGDPNIRGRFHFYPRKGDAVCELRDGLAYHTSEDRQPMVVLNDGSHAYLHEPLALRNNCAVLPELWYTDSNENVRGRGPRLQIFAGPRARAMIDSEAIEDFSIDSIATCTMLSEQLRHISVDDLHGNTMRTMHPLRQLANGKKVRSVPVLMWEDDWRGTMGVGNYPHTSILFSNALLDRQDLDRRSSAVRFFSASAIADPEELLEAFSDEMNLLRSHPFFVWDCVDNDLVLIYPWLIAATGDSVMLAKLASSVGAQGNRPCRMCDWGGNELFKHSAEGVRAAMKSGEVRETAKVIEELKAQLQLAVDDKAPALQERWTATGTKDSATTEACTILLEENDKLKGKVARAPGQPRERLSSQDVQARLQTLREALTAKHWHSSLHQIVGFGGPEYTAIDILHVASLGPGKYLAALTASSLDVSALDHLRVRLEALSTTAIMDASSYPA</sequence>
<proteinExistence type="predicted"/>
<gene>
    <name evidence="1" type="ORF">A4X06_0g7723</name>
</gene>
<keyword evidence="2" id="KW-1185">Reference proteome</keyword>
<evidence type="ECO:0000313" key="1">
    <source>
        <dbReference type="EMBL" id="KAE8240941.1"/>
    </source>
</evidence>
<evidence type="ECO:0000313" key="2">
    <source>
        <dbReference type="Proteomes" id="UP000077684"/>
    </source>
</evidence>
<reference evidence="1" key="1">
    <citation type="submission" date="2016-04" db="EMBL/GenBank/DDBJ databases">
        <authorList>
            <person name="Nguyen H.D."/>
            <person name="Samba Siva P."/>
            <person name="Cullis J."/>
            <person name="Levesque C.A."/>
            <person name="Hambleton S."/>
        </authorList>
    </citation>
    <scope>NUCLEOTIDE SEQUENCE</scope>
    <source>
        <strain evidence="1">DAOMC 236426</strain>
    </source>
</reference>
<dbReference type="EMBL" id="LWDE02001431">
    <property type="protein sequence ID" value="KAE8240941.1"/>
    <property type="molecule type" value="Genomic_DNA"/>
</dbReference>
<comment type="caution">
    <text evidence="1">The sequence shown here is derived from an EMBL/GenBank/DDBJ whole genome shotgun (WGS) entry which is preliminary data.</text>
</comment>
<dbReference type="AlphaFoldDB" id="A0A8X7STV8"/>
<feature type="non-terminal residue" evidence="1">
    <location>
        <position position="716"/>
    </location>
</feature>
<dbReference type="Proteomes" id="UP000077684">
    <property type="component" value="Unassembled WGS sequence"/>
</dbReference>
<organism evidence="1 2">
    <name type="scientific">Tilletia controversa</name>
    <name type="common">dwarf bunt fungus</name>
    <dbReference type="NCBI Taxonomy" id="13291"/>
    <lineage>
        <taxon>Eukaryota</taxon>
        <taxon>Fungi</taxon>
        <taxon>Dikarya</taxon>
        <taxon>Basidiomycota</taxon>
        <taxon>Ustilaginomycotina</taxon>
        <taxon>Exobasidiomycetes</taxon>
        <taxon>Tilletiales</taxon>
        <taxon>Tilletiaceae</taxon>
        <taxon>Tilletia</taxon>
    </lineage>
</organism>
<protein>
    <submittedName>
        <fullName evidence="1">Uncharacterized protein</fullName>
    </submittedName>
</protein>
<reference evidence="1" key="2">
    <citation type="journal article" date="2019" name="IMA Fungus">
        <title>Genome sequencing and comparison of five Tilletia species to identify candidate genes for the detection of regulated species infecting wheat.</title>
        <authorList>
            <person name="Nguyen H.D.T."/>
            <person name="Sultana T."/>
            <person name="Kesanakurti P."/>
            <person name="Hambleton S."/>
        </authorList>
    </citation>
    <scope>NUCLEOTIDE SEQUENCE</scope>
    <source>
        <strain evidence="1">DAOMC 236426</strain>
    </source>
</reference>
<accession>A0A8X7STV8</accession>